<keyword evidence="2 7" id="KW-0673">Quorum sensing</keyword>
<comment type="catalytic activity">
    <reaction evidence="6 8">
        <text>a fatty acyl-[ACP] + S-adenosyl-L-methionine = an N-acyl-L-homoserine lactone + S-methyl-5'-thioadenosine + holo-[ACP] + H(+)</text>
        <dbReference type="Rhea" id="RHEA:10096"/>
        <dbReference type="Rhea" id="RHEA-COMP:9685"/>
        <dbReference type="Rhea" id="RHEA-COMP:14125"/>
        <dbReference type="ChEBI" id="CHEBI:15378"/>
        <dbReference type="ChEBI" id="CHEBI:17509"/>
        <dbReference type="ChEBI" id="CHEBI:55474"/>
        <dbReference type="ChEBI" id="CHEBI:59789"/>
        <dbReference type="ChEBI" id="CHEBI:64479"/>
        <dbReference type="ChEBI" id="CHEBI:138651"/>
        <dbReference type="EC" id="2.3.1.184"/>
    </reaction>
</comment>
<comment type="similarity">
    <text evidence="7 8">Belongs to the autoinducer synthase family.</text>
</comment>
<evidence type="ECO:0000256" key="1">
    <source>
        <dbReference type="ARBA" id="ARBA00012340"/>
    </source>
</evidence>
<dbReference type="InterPro" id="IPR018311">
    <property type="entry name" value="Autoind_synth_CS"/>
</dbReference>
<sequence>MSEERLITVEIVTLPGQISRFHLVHDYMKLRKAVFIDRMSWPLGQTEGLEFDQYDTFDTTYVVAHRGGEVLGGARIKPTDKRQACGNSMYEYMIRDAYRGLLPGMPVNLCNDAPPLSPDDWELTRLVTLPVKGVAEKILEAANDYLFQVGAKGCLFLGPPAFLRMAERLGWSPQKLGNVVENEDGKFLAFACSVRAPHSAAASN</sequence>
<dbReference type="EC" id="2.3.1.184" evidence="1 8"/>
<evidence type="ECO:0000256" key="8">
    <source>
        <dbReference type="RuleBase" id="RU361135"/>
    </source>
</evidence>
<evidence type="ECO:0000256" key="7">
    <source>
        <dbReference type="PROSITE-ProRule" id="PRU00533"/>
    </source>
</evidence>
<evidence type="ECO:0000313" key="10">
    <source>
        <dbReference type="Proteomes" id="UP001595539"/>
    </source>
</evidence>
<keyword evidence="5 7" id="KW-0071">Autoinducer synthesis</keyword>
<keyword evidence="4 8" id="KW-0949">S-adenosyl-L-methionine</keyword>
<evidence type="ECO:0000313" key="9">
    <source>
        <dbReference type="EMBL" id="MFC3631700.1"/>
    </source>
</evidence>
<dbReference type="EMBL" id="JBHRXY010000039">
    <property type="protein sequence ID" value="MFC3631700.1"/>
    <property type="molecule type" value="Genomic_DNA"/>
</dbReference>
<dbReference type="PANTHER" id="PTHR39322">
    <property type="entry name" value="ACYL-HOMOSERINE-LACTONE SYNTHASE"/>
    <property type="match status" value="1"/>
</dbReference>
<dbReference type="PRINTS" id="PR01549">
    <property type="entry name" value="AUTOINDCRSYN"/>
</dbReference>
<dbReference type="PANTHER" id="PTHR39322:SF1">
    <property type="entry name" value="ISOVALERYL-HOMOSERINE LACTONE SYNTHASE"/>
    <property type="match status" value="1"/>
</dbReference>
<dbReference type="PROSITE" id="PS51187">
    <property type="entry name" value="AUTOINDUCER_SYNTH_2"/>
    <property type="match status" value="1"/>
</dbReference>
<name>A0ABV7U9N1_9RHOB</name>
<dbReference type="RefSeq" id="WP_377764036.1">
    <property type="nucleotide sequence ID" value="NZ_JBHRXY010000039.1"/>
</dbReference>
<proteinExistence type="inferred from homology"/>
<dbReference type="PROSITE" id="PS00949">
    <property type="entry name" value="AUTOINDUCER_SYNTH_1"/>
    <property type="match status" value="1"/>
</dbReference>
<dbReference type="InterPro" id="IPR001690">
    <property type="entry name" value="Autoind_synthase"/>
</dbReference>
<evidence type="ECO:0000256" key="3">
    <source>
        <dbReference type="ARBA" id="ARBA00022679"/>
    </source>
</evidence>
<keyword evidence="10" id="KW-1185">Reference proteome</keyword>
<dbReference type="SUPFAM" id="SSF55729">
    <property type="entry name" value="Acyl-CoA N-acyltransferases (Nat)"/>
    <property type="match status" value="1"/>
</dbReference>
<comment type="caution">
    <text evidence="9">The sequence shown here is derived from an EMBL/GenBank/DDBJ whole genome shotgun (WGS) entry which is preliminary data.</text>
</comment>
<evidence type="ECO:0000256" key="6">
    <source>
        <dbReference type="ARBA" id="ARBA00048576"/>
    </source>
</evidence>
<dbReference type="Proteomes" id="UP001595539">
    <property type="component" value="Unassembled WGS sequence"/>
</dbReference>
<dbReference type="Pfam" id="PF00765">
    <property type="entry name" value="Autoind_synth"/>
    <property type="match status" value="1"/>
</dbReference>
<keyword evidence="3 8" id="KW-0808">Transferase</keyword>
<evidence type="ECO:0000256" key="5">
    <source>
        <dbReference type="ARBA" id="ARBA00022929"/>
    </source>
</evidence>
<reference evidence="10" key="1">
    <citation type="journal article" date="2019" name="Int. J. Syst. Evol. Microbiol.">
        <title>The Global Catalogue of Microorganisms (GCM) 10K type strain sequencing project: providing services to taxonomists for standard genome sequencing and annotation.</title>
        <authorList>
            <consortium name="The Broad Institute Genomics Platform"/>
            <consortium name="The Broad Institute Genome Sequencing Center for Infectious Disease"/>
            <person name="Wu L."/>
            <person name="Ma J."/>
        </authorList>
    </citation>
    <scope>NUCLEOTIDE SEQUENCE [LARGE SCALE GENOMIC DNA]</scope>
    <source>
        <strain evidence="10">KCTC 42473</strain>
    </source>
</reference>
<dbReference type="InterPro" id="IPR016181">
    <property type="entry name" value="Acyl_CoA_acyltransferase"/>
</dbReference>
<gene>
    <name evidence="9" type="ORF">ACFOM8_19935</name>
</gene>
<accession>A0ABV7U9N1</accession>
<evidence type="ECO:0000256" key="4">
    <source>
        <dbReference type="ARBA" id="ARBA00022691"/>
    </source>
</evidence>
<evidence type="ECO:0000256" key="2">
    <source>
        <dbReference type="ARBA" id="ARBA00022654"/>
    </source>
</evidence>
<organism evidence="9 10">
    <name type="scientific">Paracoccus angustae</name>
    <dbReference type="NCBI Taxonomy" id="1671480"/>
    <lineage>
        <taxon>Bacteria</taxon>
        <taxon>Pseudomonadati</taxon>
        <taxon>Pseudomonadota</taxon>
        <taxon>Alphaproteobacteria</taxon>
        <taxon>Rhodobacterales</taxon>
        <taxon>Paracoccaceae</taxon>
        <taxon>Paracoccus</taxon>
    </lineage>
</organism>
<protein>
    <recommendedName>
        <fullName evidence="1 8">Acyl-homoserine-lactone synthase</fullName>
        <ecNumber evidence="1 8">2.3.1.184</ecNumber>
    </recommendedName>
    <alternativeName>
        <fullName evidence="8">Autoinducer synthesis protein</fullName>
    </alternativeName>
</protein>
<dbReference type="Gene3D" id="3.40.630.30">
    <property type="match status" value="1"/>
</dbReference>